<dbReference type="PANTHER" id="PTHR37423">
    <property type="entry name" value="SOLUBLE LYTIC MUREIN TRANSGLYCOSYLASE-RELATED"/>
    <property type="match status" value="1"/>
</dbReference>
<accession>A0A2I0QSB2</accession>
<dbReference type="GO" id="GO:0016020">
    <property type="term" value="C:membrane"/>
    <property type="evidence" value="ECO:0007669"/>
    <property type="project" value="InterPro"/>
</dbReference>
<reference evidence="3 4" key="1">
    <citation type="submission" date="2017-06" db="EMBL/GenBank/DDBJ databases">
        <title>the draft geome sequence of Illustriluteabacillus marina B3227.</title>
        <authorList>
            <person name="He R.-H."/>
            <person name="Du Z.-J."/>
        </authorList>
    </citation>
    <scope>NUCLEOTIDE SEQUENCE [LARGE SCALE GENOMIC DNA]</scope>
    <source>
        <strain evidence="3 4">B3227</strain>
    </source>
</reference>
<sequence>MDVRMLEAMMSYQRAMSQSSFSMNSNQTTNSFNQIFQQLLGSQMNSAGSTGWGQLLNQTSGMMSSQPSANDWLSSQLNQLSPQNIALKQDLTKSFGPSEFDDLIEQASSRYGVDSNLIRSVINAESDFNPNAVSHAGASGLMQLMPETARFLGVENVFDPKQNIDGGTKFLKDMIDRYDGDVRLGLAAYNAGPGNVDKYDGVPPFEETQSYLRKILG</sequence>
<dbReference type="GO" id="GO:0008933">
    <property type="term" value="F:peptidoglycan lytic transglycosylase activity"/>
    <property type="evidence" value="ECO:0007669"/>
    <property type="project" value="InterPro"/>
</dbReference>
<dbReference type="CDD" id="cd16896">
    <property type="entry name" value="LT_Slt70-like"/>
    <property type="match status" value="1"/>
</dbReference>
<protein>
    <recommendedName>
        <fullName evidence="2">Transglycosylase SLT domain-containing protein</fullName>
    </recommendedName>
</protein>
<dbReference type="PROSITE" id="PS00922">
    <property type="entry name" value="TRANSGLYCOSYLASE"/>
    <property type="match status" value="1"/>
</dbReference>
<dbReference type="Proteomes" id="UP000243524">
    <property type="component" value="Unassembled WGS sequence"/>
</dbReference>
<gene>
    <name evidence="3" type="ORF">CEY16_10835</name>
</gene>
<comment type="caution">
    <text evidence="3">The sequence shown here is derived from an EMBL/GenBank/DDBJ whole genome shotgun (WGS) entry which is preliminary data.</text>
</comment>
<dbReference type="OrthoDB" id="9815002at2"/>
<dbReference type="InterPro" id="IPR008258">
    <property type="entry name" value="Transglycosylase_SLT_dom_1"/>
</dbReference>
<feature type="domain" description="Transglycosylase SLT" evidence="2">
    <location>
        <begin position="103"/>
        <end position="201"/>
    </location>
</feature>
<evidence type="ECO:0000256" key="1">
    <source>
        <dbReference type="ARBA" id="ARBA00007734"/>
    </source>
</evidence>
<dbReference type="RefSeq" id="WP_101332055.1">
    <property type="nucleotide sequence ID" value="NZ_PJNH01000003.1"/>
</dbReference>
<evidence type="ECO:0000259" key="2">
    <source>
        <dbReference type="Pfam" id="PF01464"/>
    </source>
</evidence>
<dbReference type="EMBL" id="PJNH01000003">
    <property type="protein sequence ID" value="PKR77227.1"/>
    <property type="molecule type" value="Genomic_DNA"/>
</dbReference>
<dbReference type="Gene3D" id="1.10.530.10">
    <property type="match status" value="1"/>
</dbReference>
<evidence type="ECO:0000313" key="4">
    <source>
        <dbReference type="Proteomes" id="UP000243524"/>
    </source>
</evidence>
<dbReference type="SUPFAM" id="SSF53955">
    <property type="entry name" value="Lysozyme-like"/>
    <property type="match status" value="1"/>
</dbReference>
<evidence type="ECO:0000313" key="3">
    <source>
        <dbReference type="EMBL" id="PKR77227.1"/>
    </source>
</evidence>
<proteinExistence type="inferred from homology"/>
<comment type="similarity">
    <text evidence="1">Belongs to the transglycosylase Slt family.</text>
</comment>
<organism evidence="3 4">
    <name type="scientific">Halalkalibacillus sediminis</name>
    <dbReference type="NCBI Taxonomy" id="2018042"/>
    <lineage>
        <taxon>Bacteria</taxon>
        <taxon>Bacillati</taxon>
        <taxon>Bacillota</taxon>
        <taxon>Bacilli</taxon>
        <taxon>Bacillales</taxon>
        <taxon>Bacillaceae</taxon>
        <taxon>Halalkalibacillus</taxon>
    </lineage>
</organism>
<dbReference type="InterPro" id="IPR000189">
    <property type="entry name" value="Transglyc_AS"/>
</dbReference>
<dbReference type="PANTHER" id="PTHR37423:SF2">
    <property type="entry name" value="MEMBRANE-BOUND LYTIC MUREIN TRANSGLYCOSYLASE C"/>
    <property type="match status" value="1"/>
</dbReference>
<name>A0A2I0QSB2_9BACI</name>
<keyword evidence="4" id="KW-1185">Reference proteome</keyword>
<dbReference type="Pfam" id="PF01464">
    <property type="entry name" value="SLT"/>
    <property type="match status" value="1"/>
</dbReference>
<dbReference type="GO" id="GO:0000270">
    <property type="term" value="P:peptidoglycan metabolic process"/>
    <property type="evidence" value="ECO:0007669"/>
    <property type="project" value="InterPro"/>
</dbReference>
<dbReference type="InterPro" id="IPR023346">
    <property type="entry name" value="Lysozyme-like_dom_sf"/>
</dbReference>
<dbReference type="AlphaFoldDB" id="A0A2I0QSB2"/>